<gene>
    <name evidence="1" type="ORF">EXJ73_09650</name>
</gene>
<reference evidence="1" key="1">
    <citation type="submission" date="2019-02" db="EMBL/GenBank/DDBJ databases">
        <title>Draft genome of the type strain Pelomonas aquatica CCUG 52575T.</title>
        <authorList>
            <person name="Gomila M."/>
            <person name="Lalucat J."/>
        </authorList>
    </citation>
    <scope>NUCLEOTIDE SEQUENCE</scope>
    <source>
        <strain evidence="1">CCUG 52575</strain>
    </source>
</reference>
<keyword evidence="2" id="KW-1185">Reference proteome</keyword>
<dbReference type="AlphaFoldDB" id="A0A9X4LGV5"/>
<dbReference type="RefSeq" id="WP_268151880.1">
    <property type="nucleotide sequence ID" value="NZ_JAPPUW010000013.1"/>
</dbReference>
<organism evidence="1 2">
    <name type="scientific">Pelomonas aquatica</name>
    <dbReference type="NCBI Taxonomy" id="431058"/>
    <lineage>
        <taxon>Bacteria</taxon>
        <taxon>Pseudomonadati</taxon>
        <taxon>Pseudomonadota</taxon>
        <taxon>Betaproteobacteria</taxon>
        <taxon>Burkholderiales</taxon>
        <taxon>Sphaerotilaceae</taxon>
        <taxon>Roseateles</taxon>
    </lineage>
</organism>
<proteinExistence type="predicted"/>
<sequence length="75" mass="8085">MQSRTTAPACASGWGTPKVALLLTTHGGIEFSRDDNAAQPALVLRDARHEYRFVALRRAATAPRRPRCAAPPSPC</sequence>
<protein>
    <submittedName>
        <fullName evidence="1">Uncharacterized protein</fullName>
    </submittedName>
</protein>
<comment type="caution">
    <text evidence="1">The sequence shown here is derived from an EMBL/GenBank/DDBJ whole genome shotgun (WGS) entry which is preliminary data.</text>
</comment>
<dbReference type="EMBL" id="SGUG01000011">
    <property type="protein sequence ID" value="MDG0862731.1"/>
    <property type="molecule type" value="Genomic_DNA"/>
</dbReference>
<dbReference type="Proteomes" id="UP001152766">
    <property type="component" value="Unassembled WGS sequence"/>
</dbReference>
<accession>A0A9X4LGV5</accession>
<evidence type="ECO:0000313" key="2">
    <source>
        <dbReference type="Proteomes" id="UP001152766"/>
    </source>
</evidence>
<evidence type="ECO:0000313" key="1">
    <source>
        <dbReference type="EMBL" id="MDG0862731.1"/>
    </source>
</evidence>
<name>A0A9X4LGV5_9BURK</name>